<dbReference type="RefSeq" id="WP_114844952.1">
    <property type="nucleotide sequence ID" value="NZ_JBHSPE010000008.1"/>
</dbReference>
<dbReference type="OrthoDB" id="2065010at2"/>
<dbReference type="Proteomes" id="UP000253782">
    <property type="component" value="Unassembled WGS sequence"/>
</dbReference>
<dbReference type="Pfam" id="PF16157">
    <property type="entry name" value="DUF4865"/>
    <property type="match status" value="1"/>
</dbReference>
<dbReference type="InterPro" id="IPR032349">
    <property type="entry name" value="DUF4865"/>
</dbReference>
<organism evidence="1 2">
    <name type="scientific">Dyella tabacisoli</name>
    <dbReference type="NCBI Taxonomy" id="2282381"/>
    <lineage>
        <taxon>Bacteria</taxon>
        <taxon>Pseudomonadati</taxon>
        <taxon>Pseudomonadota</taxon>
        <taxon>Gammaproteobacteria</taxon>
        <taxon>Lysobacterales</taxon>
        <taxon>Rhodanobacteraceae</taxon>
        <taxon>Dyella</taxon>
    </lineage>
</organism>
<protein>
    <submittedName>
        <fullName evidence="1">DUF4865 family protein</fullName>
    </submittedName>
</protein>
<gene>
    <name evidence="1" type="ORF">DVJ77_07935</name>
</gene>
<evidence type="ECO:0000313" key="2">
    <source>
        <dbReference type="Proteomes" id="UP000253782"/>
    </source>
</evidence>
<keyword evidence="2" id="KW-1185">Reference proteome</keyword>
<name>A0A369UNJ1_9GAMM</name>
<evidence type="ECO:0000313" key="1">
    <source>
        <dbReference type="EMBL" id="RDD82332.1"/>
    </source>
</evidence>
<dbReference type="AlphaFoldDB" id="A0A369UNJ1"/>
<reference evidence="1 2" key="1">
    <citation type="submission" date="2018-07" db="EMBL/GenBank/DDBJ databases">
        <title>Dyella tabacisoli L4-6T, whole genome shotgun sequence.</title>
        <authorList>
            <person name="Zhou X.-K."/>
            <person name="Li W.-J."/>
            <person name="Duan Y.-Q."/>
        </authorList>
    </citation>
    <scope>NUCLEOTIDE SEQUENCE [LARGE SCALE GENOMIC DNA]</scope>
    <source>
        <strain evidence="1 2">L4-6</strain>
    </source>
</reference>
<proteinExistence type="predicted"/>
<dbReference type="EMBL" id="QQAH01000006">
    <property type="protein sequence ID" value="RDD82332.1"/>
    <property type="molecule type" value="Genomic_DNA"/>
</dbReference>
<comment type="caution">
    <text evidence="1">The sequence shown here is derived from an EMBL/GenBank/DDBJ whole genome shotgun (WGS) entry which is preliminary data.</text>
</comment>
<accession>A0A369UNJ1</accession>
<sequence>MIAMQYSFVLPADYDMAIIRQRIASKGHLLDNFPNLLFKAYLSADRSKPGLPSQDNLYAPFYLWQNSDGMNDFLGSDGFAALTQSFGWPSVQTWSVWQASLSPDLPKAVCATREIVAIPAYAALDEWQHQERDVAQRDLADGALGTVTAYEPAHWTLVRFRLWGEPRADLASEGRQMYDVGHISMPNAKN</sequence>